<evidence type="ECO:0000313" key="2">
    <source>
        <dbReference type="EMBL" id="RJP73807.1"/>
    </source>
</evidence>
<dbReference type="AlphaFoldDB" id="A0A419F5Y5"/>
<dbReference type="Proteomes" id="UP000285961">
    <property type="component" value="Unassembled WGS sequence"/>
</dbReference>
<dbReference type="SUPFAM" id="SSF51726">
    <property type="entry name" value="UROD/MetE-like"/>
    <property type="match status" value="1"/>
</dbReference>
<dbReference type="GO" id="GO:0006779">
    <property type="term" value="P:porphyrin-containing compound biosynthetic process"/>
    <property type="evidence" value="ECO:0007669"/>
    <property type="project" value="InterPro"/>
</dbReference>
<dbReference type="InterPro" id="IPR000257">
    <property type="entry name" value="Uroporphyrinogen_deCOase"/>
</dbReference>
<organism evidence="2 3">
    <name type="scientific">Candidatus Abyssobacteria bacterium SURF_17</name>
    <dbReference type="NCBI Taxonomy" id="2093361"/>
    <lineage>
        <taxon>Bacteria</taxon>
        <taxon>Pseudomonadati</taxon>
        <taxon>Candidatus Hydrogenedentota</taxon>
        <taxon>Candidatus Abyssobacteria</taxon>
    </lineage>
</organism>
<dbReference type="GO" id="GO:0004853">
    <property type="term" value="F:uroporphyrinogen decarboxylase activity"/>
    <property type="evidence" value="ECO:0007669"/>
    <property type="project" value="InterPro"/>
</dbReference>
<dbReference type="PANTHER" id="PTHR47099:SF1">
    <property type="entry name" value="METHYLCOBAMIDE:COM METHYLTRANSFERASE MTBA"/>
    <property type="match status" value="1"/>
</dbReference>
<dbReference type="EMBL" id="QZKI01000023">
    <property type="protein sequence ID" value="RJP73807.1"/>
    <property type="molecule type" value="Genomic_DNA"/>
</dbReference>
<dbReference type="InterPro" id="IPR038071">
    <property type="entry name" value="UROD/MetE-like_sf"/>
</dbReference>
<name>A0A419F5Y5_9BACT</name>
<sequence>MPFQYASRFCPLLHCDGDWGKNLDYLDELPRAKVVLQFDGRTDMFRAKEIIGDHCCIFGDVPASMLAFGGKQEVSDYCKKLIDVVGKRGGFILAAGCEVAPNTRPRERQGNDRCCEAVWVLLLSVSKNDA</sequence>
<comment type="caution">
    <text evidence="2">The sequence shown here is derived from an EMBL/GenBank/DDBJ whole genome shotgun (WGS) entry which is preliminary data.</text>
</comment>
<reference evidence="2 3" key="1">
    <citation type="journal article" date="2017" name="ISME J.">
        <title>Energy and carbon metabolisms in a deep terrestrial subsurface fluid microbial community.</title>
        <authorList>
            <person name="Momper L."/>
            <person name="Jungbluth S.P."/>
            <person name="Lee M.D."/>
            <person name="Amend J.P."/>
        </authorList>
    </citation>
    <scope>NUCLEOTIDE SEQUENCE [LARGE SCALE GENOMIC DNA]</scope>
    <source>
        <strain evidence="2">SURF_17</strain>
    </source>
</reference>
<evidence type="ECO:0000313" key="3">
    <source>
        <dbReference type="Proteomes" id="UP000285961"/>
    </source>
</evidence>
<dbReference type="Pfam" id="PF01208">
    <property type="entry name" value="URO-D"/>
    <property type="match status" value="1"/>
</dbReference>
<feature type="domain" description="Uroporphyrinogen decarboxylase (URO-D)" evidence="1">
    <location>
        <begin position="12"/>
        <end position="106"/>
    </location>
</feature>
<dbReference type="PANTHER" id="PTHR47099">
    <property type="entry name" value="METHYLCOBAMIDE:COM METHYLTRANSFERASE MTBA"/>
    <property type="match status" value="1"/>
</dbReference>
<evidence type="ECO:0000259" key="1">
    <source>
        <dbReference type="Pfam" id="PF01208"/>
    </source>
</evidence>
<accession>A0A419F5Y5</accession>
<proteinExistence type="predicted"/>
<protein>
    <recommendedName>
        <fullName evidence="1">Uroporphyrinogen decarboxylase (URO-D) domain-containing protein</fullName>
    </recommendedName>
</protein>
<dbReference type="Gene3D" id="3.20.20.210">
    <property type="match status" value="1"/>
</dbReference>
<dbReference type="InterPro" id="IPR052024">
    <property type="entry name" value="Methanogen_methyltrans"/>
</dbReference>
<gene>
    <name evidence="2" type="ORF">C4532_03855</name>
</gene>